<comment type="caution">
    <text evidence="3">The sequence shown here is derived from an EMBL/GenBank/DDBJ whole genome shotgun (WGS) entry which is preliminary data.</text>
</comment>
<organism evidence="3 4">
    <name type="scientific">Acaulospora morrowiae</name>
    <dbReference type="NCBI Taxonomy" id="94023"/>
    <lineage>
        <taxon>Eukaryota</taxon>
        <taxon>Fungi</taxon>
        <taxon>Fungi incertae sedis</taxon>
        <taxon>Mucoromycota</taxon>
        <taxon>Glomeromycotina</taxon>
        <taxon>Glomeromycetes</taxon>
        <taxon>Diversisporales</taxon>
        <taxon>Acaulosporaceae</taxon>
        <taxon>Acaulospora</taxon>
    </lineage>
</organism>
<dbReference type="InterPro" id="IPR018466">
    <property type="entry name" value="Kre9/Knh1-like_N"/>
</dbReference>
<name>A0A9N9FDN6_9GLOM</name>
<dbReference type="OrthoDB" id="2432613at2759"/>
<dbReference type="Proteomes" id="UP000789342">
    <property type="component" value="Unassembled WGS sequence"/>
</dbReference>
<dbReference type="Pfam" id="PF10342">
    <property type="entry name" value="Kre9_KNH"/>
    <property type="match status" value="1"/>
</dbReference>
<evidence type="ECO:0000313" key="4">
    <source>
        <dbReference type="Proteomes" id="UP000789342"/>
    </source>
</evidence>
<gene>
    <name evidence="3" type="ORF">AMORRO_LOCUS4461</name>
</gene>
<proteinExistence type="predicted"/>
<dbReference type="EMBL" id="CAJVPV010002453">
    <property type="protein sequence ID" value="CAG8526442.1"/>
    <property type="molecule type" value="Genomic_DNA"/>
</dbReference>
<dbReference type="AlphaFoldDB" id="A0A9N9FDN6"/>
<evidence type="ECO:0000256" key="1">
    <source>
        <dbReference type="ARBA" id="ARBA00022729"/>
    </source>
</evidence>
<feature type="domain" description="Yeast cell wall synthesis Kre9/Knh1-like N-terminal" evidence="2">
    <location>
        <begin position="2"/>
        <end position="86"/>
    </location>
</feature>
<sequence length="89" mass="10040">TVWVTGSQVEVLWSDKDFGGVKIANIYLLEDHGNDDLKRALTIGENVNLSKGSYTFKLPRSFKAGNYAVTITDDKKFFKYSHPFKITHG</sequence>
<reference evidence="3" key="1">
    <citation type="submission" date="2021-06" db="EMBL/GenBank/DDBJ databases">
        <authorList>
            <person name="Kallberg Y."/>
            <person name="Tangrot J."/>
            <person name="Rosling A."/>
        </authorList>
    </citation>
    <scope>NUCLEOTIDE SEQUENCE</scope>
    <source>
        <strain evidence="3">CL551</strain>
    </source>
</reference>
<accession>A0A9N9FDN6</accession>
<keyword evidence="1" id="KW-0732">Signal</keyword>
<keyword evidence="4" id="KW-1185">Reference proteome</keyword>
<evidence type="ECO:0000259" key="2">
    <source>
        <dbReference type="Pfam" id="PF10342"/>
    </source>
</evidence>
<feature type="non-terminal residue" evidence="3">
    <location>
        <position position="89"/>
    </location>
</feature>
<protein>
    <submittedName>
        <fullName evidence="3">2233_t:CDS:1</fullName>
    </submittedName>
</protein>
<evidence type="ECO:0000313" key="3">
    <source>
        <dbReference type="EMBL" id="CAG8526442.1"/>
    </source>
</evidence>